<dbReference type="PANTHER" id="PTHR42894:SF1">
    <property type="entry name" value="N-(5'-PHOSPHORIBOSYL)ANTHRANILATE ISOMERASE"/>
    <property type="match status" value="1"/>
</dbReference>
<dbReference type="NCBIfam" id="NF002298">
    <property type="entry name" value="PRK01222.1-4"/>
    <property type="match status" value="1"/>
</dbReference>
<comment type="catalytic activity">
    <reaction evidence="1 10">
        <text>N-(5-phospho-beta-D-ribosyl)anthranilate = 1-(2-carboxyphenylamino)-1-deoxy-D-ribulose 5-phosphate</text>
        <dbReference type="Rhea" id="RHEA:21540"/>
        <dbReference type="ChEBI" id="CHEBI:18277"/>
        <dbReference type="ChEBI" id="CHEBI:58613"/>
        <dbReference type="EC" id="5.3.1.24"/>
    </reaction>
</comment>
<evidence type="ECO:0000256" key="1">
    <source>
        <dbReference type="ARBA" id="ARBA00001164"/>
    </source>
</evidence>
<name>A0AB39UXY5_9GAMM</name>
<protein>
    <recommendedName>
        <fullName evidence="5 10">N-(5'-phosphoribosyl)anthranilate isomerase</fullName>
        <shortName evidence="10">PRAI</shortName>
        <ecNumber evidence="4 10">5.3.1.24</ecNumber>
    </recommendedName>
</protein>
<evidence type="ECO:0000256" key="10">
    <source>
        <dbReference type="HAMAP-Rule" id="MF_00135"/>
    </source>
</evidence>
<dbReference type="EC" id="5.3.1.24" evidence="4 10"/>
<dbReference type="PANTHER" id="PTHR42894">
    <property type="entry name" value="N-(5'-PHOSPHORIBOSYL)ANTHRANILATE ISOMERASE"/>
    <property type="match status" value="1"/>
</dbReference>
<evidence type="ECO:0000256" key="4">
    <source>
        <dbReference type="ARBA" id="ARBA00012572"/>
    </source>
</evidence>
<dbReference type="GO" id="GO:0000162">
    <property type="term" value="P:L-tryptophan biosynthetic process"/>
    <property type="evidence" value="ECO:0007669"/>
    <property type="project" value="UniProtKB-UniRule"/>
</dbReference>
<dbReference type="InterPro" id="IPR013785">
    <property type="entry name" value="Aldolase_TIM"/>
</dbReference>
<keyword evidence="6 10" id="KW-0028">Amino-acid biosynthesis</keyword>
<dbReference type="Pfam" id="PF00697">
    <property type="entry name" value="PRAI"/>
    <property type="match status" value="1"/>
</dbReference>
<keyword evidence="9 10" id="KW-0413">Isomerase</keyword>
<dbReference type="HAMAP" id="MF_00135">
    <property type="entry name" value="PRAI"/>
    <property type="match status" value="1"/>
</dbReference>
<dbReference type="Gene3D" id="3.20.20.70">
    <property type="entry name" value="Aldolase class I"/>
    <property type="match status" value="1"/>
</dbReference>
<comment type="pathway">
    <text evidence="2 10">Amino-acid biosynthesis; L-tryptophan biosynthesis; L-tryptophan from chorismate: step 3/5.</text>
</comment>
<organism evidence="12">
    <name type="scientific">Thermohahella caldifontis</name>
    <dbReference type="NCBI Taxonomy" id="3142973"/>
    <lineage>
        <taxon>Bacteria</taxon>
        <taxon>Pseudomonadati</taxon>
        <taxon>Pseudomonadota</taxon>
        <taxon>Gammaproteobacteria</taxon>
        <taxon>Oceanospirillales</taxon>
        <taxon>Hahellaceae</taxon>
        <taxon>Thermohahella</taxon>
    </lineage>
</organism>
<dbReference type="InterPro" id="IPR001240">
    <property type="entry name" value="PRAI_dom"/>
</dbReference>
<dbReference type="CDD" id="cd00405">
    <property type="entry name" value="PRAI"/>
    <property type="match status" value="1"/>
</dbReference>
<dbReference type="RefSeq" id="WP_369601897.1">
    <property type="nucleotide sequence ID" value="NZ_CP154858.1"/>
</dbReference>
<dbReference type="GO" id="GO:0004640">
    <property type="term" value="F:phosphoribosylanthranilate isomerase activity"/>
    <property type="evidence" value="ECO:0007669"/>
    <property type="project" value="UniProtKB-UniRule"/>
</dbReference>
<dbReference type="InterPro" id="IPR044643">
    <property type="entry name" value="TrpF_fam"/>
</dbReference>
<sequence>MRTRIKICGITRIEDALAAVEAGADALGFVFYPPSPRYITPEAACKIIRQLPAFVTAVGLFVNEAAGTVRESIHKSGVHCAQFHGSETVEYCEQFGIPYIKAISMAPDVEPASVMQRFPSASAILLDSFDPKLPGGTGRTFDWQRIPASVARPVILAGGLTPDNVGQAIRQVQPWAVDVSGGVEGPVKGIKDHAKIKQFTGEVYRVNPN</sequence>
<dbReference type="AlphaFoldDB" id="A0AB39UXY5"/>
<feature type="domain" description="N-(5'phosphoribosyl) anthranilate isomerase (PRAI)" evidence="11">
    <location>
        <begin position="5"/>
        <end position="200"/>
    </location>
</feature>
<proteinExistence type="inferred from homology"/>
<keyword evidence="7 10" id="KW-0822">Tryptophan biosynthesis</keyword>
<dbReference type="InterPro" id="IPR011060">
    <property type="entry name" value="RibuloseP-bd_barrel"/>
</dbReference>
<evidence type="ECO:0000256" key="2">
    <source>
        <dbReference type="ARBA" id="ARBA00004664"/>
    </source>
</evidence>
<evidence type="ECO:0000256" key="3">
    <source>
        <dbReference type="ARBA" id="ARBA00007571"/>
    </source>
</evidence>
<evidence type="ECO:0000256" key="7">
    <source>
        <dbReference type="ARBA" id="ARBA00022822"/>
    </source>
</evidence>
<evidence type="ECO:0000256" key="6">
    <source>
        <dbReference type="ARBA" id="ARBA00022605"/>
    </source>
</evidence>
<accession>A0AB39UXY5</accession>
<evidence type="ECO:0000256" key="8">
    <source>
        <dbReference type="ARBA" id="ARBA00023141"/>
    </source>
</evidence>
<reference evidence="12" key="1">
    <citation type="submission" date="2024-05" db="EMBL/GenBank/DDBJ databases">
        <title>Genome sequencing of novel strain.</title>
        <authorList>
            <person name="Ganbat D."/>
            <person name="Ganbat S."/>
            <person name="Lee S.-J."/>
        </authorList>
    </citation>
    <scope>NUCLEOTIDE SEQUENCE</scope>
    <source>
        <strain evidence="12">SMD15-11</strain>
    </source>
</reference>
<evidence type="ECO:0000259" key="11">
    <source>
        <dbReference type="Pfam" id="PF00697"/>
    </source>
</evidence>
<dbReference type="KEGG" id="tcd:AAIA72_02610"/>
<evidence type="ECO:0000256" key="9">
    <source>
        <dbReference type="ARBA" id="ARBA00023235"/>
    </source>
</evidence>
<keyword evidence="8 10" id="KW-0057">Aromatic amino acid biosynthesis</keyword>
<dbReference type="FunFam" id="3.20.20.70:FF:000075">
    <property type="entry name" value="Tryptophan biosynthesis protein TRP1"/>
    <property type="match status" value="1"/>
</dbReference>
<comment type="similarity">
    <text evidence="3 10">Belongs to the TrpF family.</text>
</comment>
<gene>
    <name evidence="10" type="primary">trpF</name>
    <name evidence="12" type="ORF">AAIA72_02610</name>
</gene>
<dbReference type="SUPFAM" id="SSF51366">
    <property type="entry name" value="Ribulose-phoshate binding barrel"/>
    <property type="match status" value="1"/>
</dbReference>
<evidence type="ECO:0000313" key="12">
    <source>
        <dbReference type="EMBL" id="XDT72897.1"/>
    </source>
</evidence>
<evidence type="ECO:0000256" key="5">
    <source>
        <dbReference type="ARBA" id="ARBA00022272"/>
    </source>
</evidence>
<dbReference type="EMBL" id="CP154858">
    <property type="protein sequence ID" value="XDT72897.1"/>
    <property type="molecule type" value="Genomic_DNA"/>
</dbReference>